<dbReference type="Pfam" id="PF06583">
    <property type="entry name" value="Neogenin_C"/>
    <property type="match status" value="2"/>
</dbReference>
<comment type="similarity">
    <text evidence="2">Belongs to the immunoglobulin superfamily. DCC family.</text>
</comment>
<dbReference type="GO" id="GO:0030154">
    <property type="term" value="P:cell differentiation"/>
    <property type="evidence" value="ECO:0007669"/>
    <property type="project" value="UniProtKB-ARBA"/>
</dbReference>
<dbReference type="InterPro" id="IPR013098">
    <property type="entry name" value="Ig_I-set"/>
</dbReference>
<dbReference type="VEuPathDB" id="VectorBase:SCAU007923"/>
<evidence type="ECO:0000256" key="9">
    <source>
        <dbReference type="ARBA" id="ARBA00023319"/>
    </source>
</evidence>
<dbReference type="Pfam" id="PF13927">
    <property type="entry name" value="Ig_3"/>
    <property type="match status" value="1"/>
</dbReference>
<keyword evidence="4" id="KW-0677">Repeat</keyword>
<dbReference type="SMART" id="SM00408">
    <property type="entry name" value="IGc2"/>
    <property type="match status" value="3"/>
</dbReference>
<evidence type="ECO:0000256" key="3">
    <source>
        <dbReference type="ARBA" id="ARBA00022692"/>
    </source>
</evidence>
<dbReference type="InterPro" id="IPR003598">
    <property type="entry name" value="Ig_sub2"/>
</dbReference>
<dbReference type="Proteomes" id="UP000095300">
    <property type="component" value="Unassembled WGS sequence"/>
</dbReference>
<dbReference type="FunFam" id="2.60.40.10:FF:001448">
    <property type="entry name" value="Frazzled, isoform C"/>
    <property type="match status" value="1"/>
</dbReference>
<feature type="domain" description="Fibronectin type-III" evidence="13">
    <location>
        <begin position="792"/>
        <end position="885"/>
    </location>
</feature>
<keyword evidence="6 11" id="KW-0472">Membrane</keyword>
<keyword evidence="3 11" id="KW-0812">Transmembrane</keyword>
<keyword evidence="15" id="KW-1185">Reference proteome</keyword>
<keyword evidence="9" id="KW-0393">Immunoglobulin domain</keyword>
<organism evidence="14 15">
    <name type="scientific">Stomoxys calcitrans</name>
    <name type="common">Stable fly</name>
    <name type="synonym">Conops calcitrans</name>
    <dbReference type="NCBI Taxonomy" id="35570"/>
    <lineage>
        <taxon>Eukaryota</taxon>
        <taxon>Metazoa</taxon>
        <taxon>Ecdysozoa</taxon>
        <taxon>Arthropoda</taxon>
        <taxon>Hexapoda</taxon>
        <taxon>Insecta</taxon>
        <taxon>Pterygota</taxon>
        <taxon>Neoptera</taxon>
        <taxon>Endopterygota</taxon>
        <taxon>Diptera</taxon>
        <taxon>Brachycera</taxon>
        <taxon>Muscomorpha</taxon>
        <taxon>Muscoidea</taxon>
        <taxon>Muscidae</taxon>
        <taxon>Stomoxys</taxon>
    </lineage>
</organism>
<dbReference type="PANTHER" id="PTHR44170:SF54">
    <property type="entry name" value="FI24025P1"/>
    <property type="match status" value="1"/>
</dbReference>
<dbReference type="InterPro" id="IPR013783">
    <property type="entry name" value="Ig-like_fold"/>
</dbReference>
<accession>A0A1I8PGX8</accession>
<dbReference type="OrthoDB" id="114660at2759"/>
<feature type="domain" description="Ig-like" evidence="12">
    <location>
        <begin position="76"/>
        <end position="174"/>
    </location>
</feature>
<evidence type="ECO:0000256" key="2">
    <source>
        <dbReference type="ARBA" id="ARBA00009588"/>
    </source>
</evidence>
<feature type="compositionally biased region" description="Low complexity" evidence="10">
    <location>
        <begin position="1271"/>
        <end position="1284"/>
    </location>
</feature>
<evidence type="ECO:0000256" key="6">
    <source>
        <dbReference type="ARBA" id="ARBA00023136"/>
    </source>
</evidence>
<comment type="subcellular location">
    <subcellularLocation>
        <location evidence="1">Membrane</location>
        <topology evidence="1">Single-pass type I membrane protein</topology>
    </subcellularLocation>
</comment>
<dbReference type="InterPro" id="IPR003961">
    <property type="entry name" value="FN3_dom"/>
</dbReference>
<proteinExistence type="inferred from homology"/>
<dbReference type="GO" id="GO:0016020">
    <property type="term" value="C:membrane"/>
    <property type="evidence" value="ECO:0007669"/>
    <property type="project" value="UniProtKB-SubCell"/>
</dbReference>
<feature type="domain" description="Fibronectin type-III" evidence="13">
    <location>
        <begin position="597"/>
        <end position="687"/>
    </location>
</feature>
<feature type="domain" description="Fibronectin type-III" evidence="13">
    <location>
        <begin position="692"/>
        <end position="785"/>
    </location>
</feature>
<evidence type="ECO:0000256" key="7">
    <source>
        <dbReference type="ARBA" id="ARBA00023157"/>
    </source>
</evidence>
<evidence type="ECO:0000259" key="12">
    <source>
        <dbReference type="PROSITE" id="PS50835"/>
    </source>
</evidence>
<dbReference type="FunFam" id="2.60.40.10:FF:002008">
    <property type="entry name" value="Frazzled, isoform B"/>
    <property type="match status" value="1"/>
</dbReference>
<dbReference type="Pfam" id="PF00041">
    <property type="entry name" value="fn3"/>
    <property type="match status" value="6"/>
</dbReference>
<dbReference type="InterPro" id="IPR036179">
    <property type="entry name" value="Ig-like_dom_sf"/>
</dbReference>
<feature type="compositionally biased region" description="Gly residues" evidence="10">
    <location>
        <begin position="1304"/>
        <end position="1319"/>
    </location>
</feature>
<dbReference type="FunFam" id="2.60.40.10:FF:000004">
    <property type="entry name" value="DCC isoform 1"/>
    <property type="match status" value="1"/>
</dbReference>
<dbReference type="PROSITE" id="PS50835">
    <property type="entry name" value="IG_LIKE"/>
    <property type="match status" value="4"/>
</dbReference>
<dbReference type="CDD" id="cd00096">
    <property type="entry name" value="Ig"/>
    <property type="match status" value="1"/>
</dbReference>
<dbReference type="PANTHER" id="PTHR44170">
    <property type="entry name" value="PROTEIN SIDEKICK"/>
    <property type="match status" value="1"/>
</dbReference>
<gene>
    <name evidence="14" type="primary">106082650</name>
</gene>
<evidence type="ECO:0000313" key="15">
    <source>
        <dbReference type="Proteomes" id="UP000095300"/>
    </source>
</evidence>
<dbReference type="InterPro" id="IPR036116">
    <property type="entry name" value="FN3_sf"/>
</dbReference>
<name>A0A1I8PGX8_STOCA</name>
<feature type="transmembrane region" description="Helical" evidence="11">
    <location>
        <begin position="1119"/>
        <end position="1143"/>
    </location>
</feature>
<dbReference type="InterPro" id="IPR003599">
    <property type="entry name" value="Ig_sub"/>
</dbReference>
<dbReference type="Pfam" id="PF07679">
    <property type="entry name" value="I-set"/>
    <property type="match status" value="2"/>
</dbReference>
<keyword evidence="8" id="KW-0325">Glycoprotein</keyword>
<evidence type="ECO:0000256" key="11">
    <source>
        <dbReference type="SAM" id="Phobius"/>
    </source>
</evidence>
<dbReference type="InterPro" id="IPR007110">
    <property type="entry name" value="Ig-like_dom"/>
</dbReference>
<dbReference type="EnsemblMetazoa" id="SCAU007923-RC">
    <property type="protein sequence ID" value="SCAU007923-PC"/>
    <property type="gene ID" value="SCAU007923"/>
</dbReference>
<feature type="domain" description="Fibronectin type-III" evidence="13">
    <location>
        <begin position="895"/>
        <end position="990"/>
    </location>
</feature>
<dbReference type="SMART" id="SM00060">
    <property type="entry name" value="FN3"/>
    <property type="match status" value="6"/>
</dbReference>
<reference evidence="14" key="1">
    <citation type="submission" date="2020-05" db="UniProtKB">
        <authorList>
            <consortium name="EnsemblMetazoa"/>
        </authorList>
    </citation>
    <scope>IDENTIFICATION</scope>
    <source>
        <strain evidence="14">USDA</strain>
    </source>
</reference>
<dbReference type="SUPFAM" id="SSF48726">
    <property type="entry name" value="Immunoglobulin"/>
    <property type="match status" value="3"/>
</dbReference>
<feature type="compositionally biased region" description="Polar residues" evidence="10">
    <location>
        <begin position="1379"/>
        <end position="1394"/>
    </location>
</feature>
<dbReference type="SUPFAM" id="SSF49265">
    <property type="entry name" value="Fibronectin type III"/>
    <property type="match status" value="4"/>
</dbReference>
<feature type="domain" description="Fibronectin type-III" evidence="13">
    <location>
        <begin position="995"/>
        <end position="1095"/>
    </location>
</feature>
<dbReference type="PROSITE" id="PS50853">
    <property type="entry name" value="FN3"/>
    <property type="match status" value="6"/>
</dbReference>
<dbReference type="GO" id="GO:0098609">
    <property type="term" value="P:cell-cell adhesion"/>
    <property type="evidence" value="ECO:0007669"/>
    <property type="project" value="TreeGrafter"/>
</dbReference>
<feature type="domain" description="Fibronectin type-III" evidence="13">
    <location>
        <begin position="498"/>
        <end position="591"/>
    </location>
</feature>
<evidence type="ECO:0000259" key="13">
    <source>
        <dbReference type="PROSITE" id="PS50853"/>
    </source>
</evidence>
<evidence type="ECO:0000256" key="10">
    <source>
        <dbReference type="SAM" id="MobiDB-lite"/>
    </source>
</evidence>
<dbReference type="FunFam" id="2.60.40.10:FF:001797">
    <property type="entry name" value="Frazzled, isoform C"/>
    <property type="match status" value="1"/>
</dbReference>
<evidence type="ECO:0000256" key="8">
    <source>
        <dbReference type="ARBA" id="ARBA00023180"/>
    </source>
</evidence>
<feature type="domain" description="Ig-like" evidence="12">
    <location>
        <begin position="376"/>
        <end position="461"/>
    </location>
</feature>
<evidence type="ECO:0000256" key="5">
    <source>
        <dbReference type="ARBA" id="ARBA00022989"/>
    </source>
</evidence>
<dbReference type="CDD" id="cd00063">
    <property type="entry name" value="FN3"/>
    <property type="match status" value="6"/>
</dbReference>
<dbReference type="InterPro" id="IPR010560">
    <property type="entry name" value="Neogenin_C"/>
</dbReference>
<evidence type="ECO:0000256" key="4">
    <source>
        <dbReference type="ARBA" id="ARBA00022737"/>
    </source>
</evidence>
<evidence type="ECO:0000313" key="14">
    <source>
        <dbReference type="EnsemblMetazoa" id="SCAU007923-PC"/>
    </source>
</evidence>
<feature type="region of interest" description="Disordered" evidence="10">
    <location>
        <begin position="1263"/>
        <end position="1396"/>
    </location>
</feature>
<sequence>MDSSGAHTPPSSSSSSAAVMLPHRKWKRANTQRLQHSFGINSRPAFHLTFVLKASLVLSILCISFAADLVNASQALTFTIEPQDVVVAEGHSVLLQCAGLAQLAKNQKTSPNIRWRGPDGHDLGIVGDTFRNQLKNGSLYISSVEENRGITGSYQCLLSLDGIGTIVSRSAIVSIARLPDLNQDFIETYLLPGQTAYFRCMIGQMQQGMKHVIQWIKDDMPLQMDKLRMVILPNGALEIDEVTFSDRGVYQCNVTSGSISRLSSKTSLNMKKMLENVDNPVAPSFLVGPSPQTVKEGDVVTLDCVANGVPKPQIKWLRNGEELDLNDLDSRFSIIGTGSLQISSAEDIDSGNYQCRASNTVDSLDAQATVQVQVPPKFIQSPKDKMAYEKEELELECAIRGKPKPVIKWLKNGDFITPNDYMQIIAGHNLRILGLLQSDAGMFQCVGTNPAGSVQAGARLRVLHPVLDLPEGGGSGGLHNNGKGTVLSSGLISRLPGPPRDLVAQIVKPRFVTLSWIEPIKNPAEVVSYTVYYKMQNSERELKLVTKSHDDQQVNIQSLIPGRTYLFRVVANTNFGPGDSSEPLEVLTQPEENIAGPPTNVEGYARNHKEIYVKWQEPTVTNGEILKYRIYYSEGDNGPEMFHDSTALDAVLTELRPYTDYTITVVPFNKNGMGDPSNEIRVKTFSSMPSEPPNNVTLEVTSSTSITIHWEPPSEEERNGQITGYKIRYRKLKDAPQVKSTPANIRYYELGGLDRNSEYQVKIAAMTVNGSGPFTEWYRVMTLENDLDETQVPGRPVWMGTHAGAGTIALHWGPPQQHEIKIRSYVLGWGRGIPDENTVELKETDRYYELKDLEANTEYVVSLRARNIQGDGPPVYDNIKTTNEDPIETPTPLEVPVGLRAITMSSSSIVLYWIDTKLSSNQHVTDNRHYVVRYGISSPSPRYRYQNASDQNTMVTDLRPNTQYEFSVKVVKGRRESDWSMAVLNTTYQNVPITPPRELSVQPDEQNPLNVILQWMKPKHTVYPITGYNIYYTTDTTKRDRDWNIQTFSGEETSFILPNLKPYTTYYFKVQARTNKIANGPGGGANTAPFSALVAYTTGHVVVKHEPATISGKGINNEMILYMIIFGFALILFIVVAVIVIMCRRKPQSTPEHTKKSYQKNNVGVPKPPDLWIHHDQMELKNIDKTMHGSTPGCSDAASSSGALTLPRSVGHDYEVDTPVPNHITNSLDKRSYVPGYMTTSLNSTMERPQYPRTQYNIPANRSHMNVDTGLSQQSLSQPQNNSLAQTPEHPYGTYDSNFCNPGYTGGPTGPGSVAGGPSGAASNGGVSTIESTKRGHPLKSFSVPGPPPTGGTTPVNKHTPAVTIRPQNQSPYKKPSFSAATPNRLQSGPSVTHSNDEIQRLAPSTSTEELNQEMANLEGLMKDLSAITANEFEC</sequence>
<protein>
    <recommendedName>
        <fullName evidence="16">Neogenin</fullName>
    </recommendedName>
</protein>
<feature type="domain" description="Ig-like" evidence="12">
    <location>
        <begin position="179"/>
        <end position="269"/>
    </location>
</feature>
<dbReference type="FunFam" id="2.60.40.10:FF:000551">
    <property type="entry name" value="Protogenin A"/>
    <property type="match status" value="1"/>
</dbReference>
<dbReference type="SMART" id="SM00409">
    <property type="entry name" value="IG"/>
    <property type="match status" value="4"/>
</dbReference>
<dbReference type="Gene3D" id="2.60.40.10">
    <property type="entry name" value="Immunoglobulins"/>
    <property type="match status" value="10"/>
</dbReference>
<evidence type="ECO:0008006" key="16">
    <source>
        <dbReference type="Google" id="ProtNLM"/>
    </source>
</evidence>
<dbReference type="GO" id="GO:0009653">
    <property type="term" value="P:anatomical structure morphogenesis"/>
    <property type="evidence" value="ECO:0007669"/>
    <property type="project" value="UniProtKB-ARBA"/>
</dbReference>
<keyword evidence="7" id="KW-1015">Disulfide bond</keyword>
<keyword evidence="5 11" id="KW-1133">Transmembrane helix</keyword>
<evidence type="ECO:0000256" key="1">
    <source>
        <dbReference type="ARBA" id="ARBA00004479"/>
    </source>
</evidence>
<feature type="domain" description="Ig-like" evidence="12">
    <location>
        <begin position="283"/>
        <end position="371"/>
    </location>
</feature>